<dbReference type="Pfam" id="PF13328">
    <property type="entry name" value="HD_4"/>
    <property type="match status" value="1"/>
</dbReference>
<evidence type="ECO:0000313" key="2">
    <source>
        <dbReference type="EMBL" id="MBE9114942.1"/>
    </source>
</evidence>
<dbReference type="EMBL" id="JADEWZ010000004">
    <property type="protein sequence ID" value="MBE9114942.1"/>
    <property type="molecule type" value="Genomic_DNA"/>
</dbReference>
<comment type="caution">
    <text evidence="2">The sequence shown here is derived from an EMBL/GenBank/DDBJ whole genome shotgun (WGS) entry which is preliminary data.</text>
</comment>
<dbReference type="InterPro" id="IPR052194">
    <property type="entry name" value="MESH1"/>
</dbReference>
<gene>
    <name evidence="2" type="ORF">IQ249_03425</name>
</gene>
<proteinExistence type="predicted"/>
<reference evidence="2" key="1">
    <citation type="submission" date="2020-10" db="EMBL/GenBank/DDBJ databases">
        <authorList>
            <person name="Castelo-Branco R."/>
            <person name="Eusebio N."/>
            <person name="Adriana R."/>
            <person name="Vieira A."/>
            <person name="Brugerolle De Fraissinette N."/>
            <person name="Rezende De Castro R."/>
            <person name="Schneider M.P."/>
            <person name="Vasconcelos V."/>
            <person name="Leao P.N."/>
        </authorList>
    </citation>
    <scope>NUCLEOTIDE SEQUENCE</scope>
    <source>
        <strain evidence="2">LEGE 07157</strain>
    </source>
</reference>
<dbReference type="RefSeq" id="WP_194028197.1">
    <property type="nucleotide sequence ID" value="NZ_JADEWZ010000004.1"/>
</dbReference>
<dbReference type="SMART" id="SM00471">
    <property type="entry name" value="HDc"/>
    <property type="match status" value="1"/>
</dbReference>
<protein>
    <submittedName>
        <fullName evidence="2">HD domain-containing protein</fullName>
    </submittedName>
</protein>
<name>A0A8J7AWT9_9CYAN</name>
<dbReference type="PANTHER" id="PTHR46246:SF1">
    <property type="entry name" value="GUANOSINE-3',5'-BIS(DIPHOSPHATE) 3'-PYROPHOSPHOHYDROLASE MESH1"/>
    <property type="match status" value="1"/>
</dbReference>
<evidence type="ECO:0000313" key="3">
    <source>
        <dbReference type="Proteomes" id="UP000654482"/>
    </source>
</evidence>
<dbReference type="SUPFAM" id="SSF109604">
    <property type="entry name" value="HD-domain/PDEase-like"/>
    <property type="match status" value="1"/>
</dbReference>
<dbReference type="InterPro" id="IPR003607">
    <property type="entry name" value="HD/PDEase_dom"/>
</dbReference>
<dbReference type="Gene3D" id="1.10.3210.10">
    <property type="entry name" value="Hypothetical protein af1432"/>
    <property type="match status" value="1"/>
</dbReference>
<keyword evidence="3" id="KW-1185">Reference proteome</keyword>
<dbReference type="AlphaFoldDB" id="A0A8J7AWT9"/>
<sequence>MNAKPFKLTRRFETALTYTHQLHAGQVRKGSDVPYIAHLLSVAALVLEDGGNEDEAIAALLHDAVEDCGGMEILQEIRRRFGDRVAQIVEGCTESEIIPKPPWRERKERYLQQLRCGSPSVYRVAIADKLHNARSTLMDYRRQGDAVWQKFKGGKEGTLWFYRAVLAIPPPSAHVLAEELARVVGELSENYMKSG</sequence>
<dbReference type="Proteomes" id="UP000654482">
    <property type="component" value="Unassembled WGS sequence"/>
</dbReference>
<feature type="domain" description="HD/PDEase" evidence="1">
    <location>
        <begin position="31"/>
        <end position="142"/>
    </location>
</feature>
<organism evidence="2 3">
    <name type="scientific">Lusitaniella coriacea LEGE 07157</name>
    <dbReference type="NCBI Taxonomy" id="945747"/>
    <lineage>
        <taxon>Bacteria</taxon>
        <taxon>Bacillati</taxon>
        <taxon>Cyanobacteriota</taxon>
        <taxon>Cyanophyceae</taxon>
        <taxon>Spirulinales</taxon>
        <taxon>Lusitaniellaceae</taxon>
        <taxon>Lusitaniella</taxon>
    </lineage>
</organism>
<dbReference type="PANTHER" id="PTHR46246">
    <property type="entry name" value="GUANOSINE-3',5'-BIS(DIPHOSPHATE) 3'-PYROPHOSPHOHYDROLASE MESH1"/>
    <property type="match status" value="1"/>
</dbReference>
<accession>A0A8J7AWT9</accession>
<evidence type="ECO:0000259" key="1">
    <source>
        <dbReference type="SMART" id="SM00471"/>
    </source>
</evidence>
<dbReference type="GO" id="GO:0008893">
    <property type="term" value="F:guanosine-3',5'-bis(diphosphate) 3'-diphosphatase activity"/>
    <property type="evidence" value="ECO:0007669"/>
    <property type="project" value="TreeGrafter"/>
</dbReference>
<dbReference type="CDD" id="cd00077">
    <property type="entry name" value="HDc"/>
    <property type="match status" value="1"/>
</dbReference>